<evidence type="ECO:0000313" key="2">
    <source>
        <dbReference type="EMBL" id="MPC10323.1"/>
    </source>
</evidence>
<evidence type="ECO:0000256" key="1">
    <source>
        <dbReference type="SAM" id="SignalP"/>
    </source>
</evidence>
<gene>
    <name evidence="2" type="ORF">E2C01_002957</name>
</gene>
<dbReference type="EMBL" id="VSRR010000111">
    <property type="protein sequence ID" value="MPC10323.1"/>
    <property type="molecule type" value="Genomic_DNA"/>
</dbReference>
<evidence type="ECO:0000313" key="3">
    <source>
        <dbReference type="Proteomes" id="UP000324222"/>
    </source>
</evidence>
<accession>A0A5B7CS36</accession>
<reference evidence="2 3" key="1">
    <citation type="submission" date="2019-05" db="EMBL/GenBank/DDBJ databases">
        <title>Another draft genome of Portunus trituberculatus and its Hox gene families provides insights of decapod evolution.</title>
        <authorList>
            <person name="Jeong J.-H."/>
            <person name="Song I."/>
            <person name="Kim S."/>
            <person name="Choi T."/>
            <person name="Kim D."/>
            <person name="Ryu S."/>
            <person name="Kim W."/>
        </authorList>
    </citation>
    <scope>NUCLEOTIDE SEQUENCE [LARGE SCALE GENOMIC DNA]</scope>
    <source>
        <tissue evidence="2">Muscle</tissue>
    </source>
</reference>
<organism evidence="2 3">
    <name type="scientific">Portunus trituberculatus</name>
    <name type="common">Swimming crab</name>
    <name type="synonym">Neptunus trituberculatus</name>
    <dbReference type="NCBI Taxonomy" id="210409"/>
    <lineage>
        <taxon>Eukaryota</taxon>
        <taxon>Metazoa</taxon>
        <taxon>Ecdysozoa</taxon>
        <taxon>Arthropoda</taxon>
        <taxon>Crustacea</taxon>
        <taxon>Multicrustacea</taxon>
        <taxon>Malacostraca</taxon>
        <taxon>Eumalacostraca</taxon>
        <taxon>Eucarida</taxon>
        <taxon>Decapoda</taxon>
        <taxon>Pleocyemata</taxon>
        <taxon>Brachyura</taxon>
        <taxon>Eubrachyura</taxon>
        <taxon>Portunoidea</taxon>
        <taxon>Portunidae</taxon>
        <taxon>Portuninae</taxon>
        <taxon>Portunus</taxon>
    </lineage>
</organism>
<dbReference type="Proteomes" id="UP000324222">
    <property type="component" value="Unassembled WGS sequence"/>
</dbReference>
<dbReference type="AlphaFoldDB" id="A0A5B7CS36"/>
<feature type="chain" id="PRO_5023147067" description="Secreted protein" evidence="1">
    <location>
        <begin position="20"/>
        <end position="111"/>
    </location>
</feature>
<sequence length="111" mass="12069">MESCLTGLWWSLFSGASLEIHVPTSPCTLLDDCVHRVTCERSGSHAGVIQFQRQGRRGKVCSPPSASPFLKQGAFHSRDAQREVLPLVQRERAPGYTRAAFAPMGGLAMLG</sequence>
<keyword evidence="1" id="KW-0732">Signal</keyword>
<proteinExistence type="predicted"/>
<comment type="caution">
    <text evidence="2">The sequence shown here is derived from an EMBL/GenBank/DDBJ whole genome shotgun (WGS) entry which is preliminary data.</text>
</comment>
<protein>
    <recommendedName>
        <fullName evidence="4">Secreted protein</fullName>
    </recommendedName>
</protein>
<name>A0A5B7CS36_PORTR</name>
<feature type="signal peptide" evidence="1">
    <location>
        <begin position="1"/>
        <end position="19"/>
    </location>
</feature>
<keyword evidence="3" id="KW-1185">Reference proteome</keyword>
<evidence type="ECO:0008006" key="4">
    <source>
        <dbReference type="Google" id="ProtNLM"/>
    </source>
</evidence>